<evidence type="ECO:0000256" key="2">
    <source>
        <dbReference type="SAM" id="Coils"/>
    </source>
</evidence>
<dbReference type="PANTHER" id="PTHR11505">
    <property type="entry name" value="L1 TRANSPOSABLE ELEMENT-RELATED"/>
    <property type="match status" value="1"/>
</dbReference>
<evidence type="ECO:0000313" key="4">
    <source>
        <dbReference type="EMBL" id="CAH2315294.1"/>
    </source>
</evidence>
<dbReference type="Gene3D" id="3.30.70.1820">
    <property type="entry name" value="L1 transposable element, RRM domain"/>
    <property type="match status" value="1"/>
</dbReference>
<keyword evidence="2" id="KW-0175">Coiled coil</keyword>
<evidence type="ECO:0008006" key="6">
    <source>
        <dbReference type="Google" id="ProtNLM"/>
    </source>
</evidence>
<evidence type="ECO:0000313" key="5">
    <source>
        <dbReference type="Proteomes" id="UP001295444"/>
    </source>
</evidence>
<comment type="similarity">
    <text evidence="1">Belongs to the transposase 22 family.</text>
</comment>
<proteinExistence type="inferred from homology"/>
<reference evidence="4" key="1">
    <citation type="submission" date="2022-03" db="EMBL/GenBank/DDBJ databases">
        <authorList>
            <person name="Alioto T."/>
            <person name="Alioto T."/>
            <person name="Gomez Garrido J."/>
        </authorList>
    </citation>
    <scope>NUCLEOTIDE SEQUENCE</scope>
</reference>
<dbReference type="EMBL" id="OW240920">
    <property type="protein sequence ID" value="CAH2315294.1"/>
    <property type="molecule type" value="Genomic_DNA"/>
</dbReference>
<dbReference type="InterPro" id="IPR004244">
    <property type="entry name" value="Transposase_22"/>
</dbReference>
<evidence type="ECO:0000256" key="1">
    <source>
        <dbReference type="ARBA" id="ARBA00061640"/>
    </source>
</evidence>
<dbReference type="Proteomes" id="UP001295444">
    <property type="component" value="Chromosome 09"/>
</dbReference>
<name>A0AAD1T259_PELCU</name>
<evidence type="ECO:0000256" key="3">
    <source>
        <dbReference type="SAM" id="MobiDB-lite"/>
    </source>
</evidence>
<dbReference type="SUPFAM" id="SSF57997">
    <property type="entry name" value="Tropomyosin"/>
    <property type="match status" value="1"/>
</dbReference>
<dbReference type="FunFam" id="3.30.70.1820:FF:000002">
    <property type="entry name" value="LINE-1 retrotransposable element ORF1 protein"/>
    <property type="match status" value="1"/>
</dbReference>
<feature type="coiled-coil region" evidence="2">
    <location>
        <begin position="23"/>
        <end position="114"/>
    </location>
</feature>
<organism evidence="4 5">
    <name type="scientific">Pelobates cultripes</name>
    <name type="common">Western spadefoot toad</name>
    <dbReference type="NCBI Taxonomy" id="61616"/>
    <lineage>
        <taxon>Eukaryota</taxon>
        <taxon>Metazoa</taxon>
        <taxon>Chordata</taxon>
        <taxon>Craniata</taxon>
        <taxon>Vertebrata</taxon>
        <taxon>Euteleostomi</taxon>
        <taxon>Amphibia</taxon>
        <taxon>Batrachia</taxon>
        <taxon>Anura</taxon>
        <taxon>Pelobatoidea</taxon>
        <taxon>Pelobatidae</taxon>
        <taxon>Pelobates</taxon>
    </lineage>
</organism>
<feature type="compositionally biased region" description="Basic residues" evidence="3">
    <location>
        <begin position="287"/>
        <end position="297"/>
    </location>
</feature>
<gene>
    <name evidence="4" type="ORF">PECUL_23A025107</name>
</gene>
<protein>
    <recommendedName>
        <fullName evidence="6">L1 transposable element RRM domain-containing protein</fullName>
    </recommendedName>
</protein>
<dbReference type="AlphaFoldDB" id="A0AAD1T259"/>
<keyword evidence="5" id="KW-1185">Reference proteome</keyword>
<sequence>MEGSDKETAHNRYLTTADSPLTKRDLQNLLQEATAEIKAHTKAELNRQIQSLKADLEALSHRTDHAEAKLTKLADTTSSHSQDITYLHGKMAALEEEIEEIEDLNNRSRRNNIRVRGLPETVTNDQLQASLTDLFNTLLPEATQHDLAMDRAHRALRPLALNPDTPRDVIVRMHRFPIKEQLVRQARQNPPTFQQQTIALYQDLAPSTLKKRRDLRQLTNTLNHHSIRYMWGHPFKLLVRRENQTHILSNAAEMIPFAESLGLTLLPLQPNRPPGPRGRRQEPISHSPRRTPRKRAPPRPQDGSPQRH</sequence>
<feature type="region of interest" description="Disordered" evidence="3">
    <location>
        <begin position="266"/>
        <end position="308"/>
    </location>
</feature>
<accession>A0AAD1T259</accession>